<proteinExistence type="predicted"/>
<evidence type="ECO:0000313" key="2">
    <source>
        <dbReference type="Proteomes" id="UP000499080"/>
    </source>
</evidence>
<comment type="caution">
    <text evidence="1">The sequence shown here is derived from an EMBL/GenBank/DDBJ whole genome shotgun (WGS) entry which is preliminary data.</text>
</comment>
<evidence type="ECO:0000313" key="1">
    <source>
        <dbReference type="EMBL" id="GBM82009.1"/>
    </source>
</evidence>
<dbReference type="Proteomes" id="UP000499080">
    <property type="component" value="Unassembled WGS sequence"/>
</dbReference>
<accession>A0A4Y2IXP6</accession>
<name>A0A4Y2IXP6_ARAVE</name>
<protein>
    <submittedName>
        <fullName evidence="1">Uncharacterized protein</fullName>
    </submittedName>
</protein>
<dbReference type="EMBL" id="BGPR01002982">
    <property type="protein sequence ID" value="GBM82009.1"/>
    <property type="molecule type" value="Genomic_DNA"/>
</dbReference>
<sequence length="126" mass="14457">MPVIRISGVMLFQWIFKAEVQHTFNISKQTRKLVHIRLVRPRWPSGKVLALGPEGSKIDSTEDPSYIGIIHVKSYVGGQTSSRWCGSEVRRGVCQLKCRPRHLTQFQNYEVHPKIAFVLFQNEAPI</sequence>
<reference evidence="1 2" key="1">
    <citation type="journal article" date="2019" name="Sci. Rep.">
        <title>Orb-weaving spider Araneus ventricosus genome elucidates the spidroin gene catalogue.</title>
        <authorList>
            <person name="Kono N."/>
            <person name="Nakamura H."/>
            <person name="Ohtoshi R."/>
            <person name="Moran D.A.P."/>
            <person name="Shinohara A."/>
            <person name="Yoshida Y."/>
            <person name="Fujiwara M."/>
            <person name="Mori M."/>
            <person name="Tomita M."/>
            <person name="Arakawa K."/>
        </authorList>
    </citation>
    <scope>NUCLEOTIDE SEQUENCE [LARGE SCALE GENOMIC DNA]</scope>
</reference>
<keyword evidence="2" id="KW-1185">Reference proteome</keyword>
<gene>
    <name evidence="1" type="ORF">AVEN_51854_1</name>
</gene>
<dbReference type="AlphaFoldDB" id="A0A4Y2IXP6"/>
<organism evidence="1 2">
    <name type="scientific">Araneus ventricosus</name>
    <name type="common">Orbweaver spider</name>
    <name type="synonym">Epeira ventricosa</name>
    <dbReference type="NCBI Taxonomy" id="182803"/>
    <lineage>
        <taxon>Eukaryota</taxon>
        <taxon>Metazoa</taxon>
        <taxon>Ecdysozoa</taxon>
        <taxon>Arthropoda</taxon>
        <taxon>Chelicerata</taxon>
        <taxon>Arachnida</taxon>
        <taxon>Araneae</taxon>
        <taxon>Araneomorphae</taxon>
        <taxon>Entelegynae</taxon>
        <taxon>Araneoidea</taxon>
        <taxon>Araneidae</taxon>
        <taxon>Araneus</taxon>
    </lineage>
</organism>